<accession>A0ABX3PGN2</accession>
<evidence type="ECO:0000256" key="6">
    <source>
        <dbReference type="SAM" id="Phobius"/>
    </source>
</evidence>
<name>A0ABX3PGN2_9HYPH</name>
<dbReference type="EMBL" id="MSPX01000003">
    <property type="protein sequence ID" value="OQP87330.1"/>
    <property type="molecule type" value="Genomic_DNA"/>
</dbReference>
<dbReference type="Proteomes" id="UP000192652">
    <property type="component" value="Unassembled WGS sequence"/>
</dbReference>
<evidence type="ECO:0000256" key="5">
    <source>
        <dbReference type="ARBA" id="ARBA00023136"/>
    </source>
</evidence>
<evidence type="ECO:0000256" key="1">
    <source>
        <dbReference type="ARBA" id="ARBA00004141"/>
    </source>
</evidence>
<keyword evidence="5 6" id="KW-0472">Membrane</keyword>
<reference evidence="8 9" key="1">
    <citation type="journal article" date="2017" name="Antonie Van Leeuwenhoek">
        <title>Rhizobium rhizosphaerae sp. nov., a novel species isolated from rice rhizosphere.</title>
        <authorList>
            <person name="Zhao J.J."/>
            <person name="Zhang J."/>
            <person name="Zhang R.J."/>
            <person name="Zhang C.W."/>
            <person name="Yin H.Q."/>
            <person name="Zhang X.X."/>
        </authorList>
    </citation>
    <scope>NUCLEOTIDE SEQUENCE [LARGE SCALE GENOMIC DNA]</scope>
    <source>
        <strain evidence="8 9">RD15</strain>
    </source>
</reference>
<keyword evidence="4 6" id="KW-1133">Transmembrane helix</keyword>
<sequence length="434" mass="45312">MVTALAYAMIVVFMTAIMTNRLSALLALILVPIVFAVLGGFGAEIPTMVVDGLKKIGPTAALLLFAILYFGLMIDVGLFDPLVRLVVRVCHGDPLRVIVGSTLLAMVVSLDGDGSTTYLICVTAMMPLHRHLGINPLILPAVTVFPNSIINVAPWGGPTARVMAALHLEPSQVFVPLLPSILLACLGAVGIAAYFGLSERRRLAALGTGLLAQSGASPAEAVNRAVVARGPFLQGFNLVLTAAVMVLLVADLLPLAVVFMIGFAIAMAVNFPHVRDQRPRIEAHAGSALSVVAVIFAAGIFTGILSGTGMTDALAKSVIYLIPASAGNMIPLITAVLSGPFTFLLSNDAFYFGVVPVLAEAAKAYGIAPEVIARASLIGQPMHMLSPLVPALYVLTNLSEVETGALQRFALKWSVLLAFLMLVGAALSGAVPLY</sequence>
<gene>
    <name evidence="8" type="ORF">BTR14_05145</name>
</gene>
<feature type="domain" description="Citrate transporter-like" evidence="7">
    <location>
        <begin position="11"/>
        <end position="379"/>
    </location>
</feature>
<feature type="transmembrane region" description="Helical" evidence="6">
    <location>
        <begin position="318"/>
        <end position="337"/>
    </location>
</feature>
<protein>
    <submittedName>
        <fullName evidence="8">Citrate transporter</fullName>
    </submittedName>
</protein>
<evidence type="ECO:0000256" key="4">
    <source>
        <dbReference type="ARBA" id="ARBA00022989"/>
    </source>
</evidence>
<evidence type="ECO:0000313" key="9">
    <source>
        <dbReference type="Proteomes" id="UP000192652"/>
    </source>
</evidence>
<keyword evidence="3 6" id="KW-0812">Transmembrane</keyword>
<dbReference type="NCBIfam" id="TIGR00784">
    <property type="entry name" value="citMHS"/>
    <property type="match status" value="1"/>
</dbReference>
<dbReference type="Pfam" id="PF03600">
    <property type="entry name" value="CitMHS"/>
    <property type="match status" value="1"/>
</dbReference>
<comment type="caution">
    <text evidence="8">The sequence shown here is derived from an EMBL/GenBank/DDBJ whole genome shotgun (WGS) entry which is preliminary data.</text>
</comment>
<feature type="transmembrane region" description="Helical" evidence="6">
    <location>
        <begin position="238"/>
        <end position="265"/>
    </location>
</feature>
<feature type="transmembrane region" description="Helical" evidence="6">
    <location>
        <begin position="132"/>
        <end position="153"/>
    </location>
</feature>
<evidence type="ECO:0000256" key="2">
    <source>
        <dbReference type="ARBA" id="ARBA00022448"/>
    </source>
</evidence>
<comment type="subcellular location">
    <subcellularLocation>
        <location evidence="1">Membrane</location>
        <topology evidence="1">Multi-pass membrane protein</topology>
    </subcellularLocation>
</comment>
<feature type="transmembrane region" description="Helical" evidence="6">
    <location>
        <begin position="60"/>
        <end position="78"/>
    </location>
</feature>
<feature type="transmembrane region" description="Helical" evidence="6">
    <location>
        <begin position="285"/>
        <end position="306"/>
    </location>
</feature>
<organism evidence="8 9">
    <name type="scientific">Xaviernesmea rhizosphaerae</name>
    <dbReference type="NCBI Taxonomy" id="1672749"/>
    <lineage>
        <taxon>Bacteria</taxon>
        <taxon>Pseudomonadati</taxon>
        <taxon>Pseudomonadota</taxon>
        <taxon>Alphaproteobacteria</taxon>
        <taxon>Hyphomicrobiales</taxon>
        <taxon>Rhizobiaceae</taxon>
        <taxon>Rhizobium/Agrobacterium group</taxon>
        <taxon>Xaviernesmea</taxon>
    </lineage>
</organism>
<dbReference type="InterPro" id="IPR004680">
    <property type="entry name" value="Cit_transptr-like_dom"/>
</dbReference>
<feature type="transmembrane region" description="Helical" evidence="6">
    <location>
        <begin position="173"/>
        <end position="197"/>
    </location>
</feature>
<keyword evidence="2" id="KW-0813">Transport</keyword>
<dbReference type="InterPro" id="IPR014738">
    <property type="entry name" value="Citrate_transporter"/>
</dbReference>
<evidence type="ECO:0000259" key="7">
    <source>
        <dbReference type="Pfam" id="PF03600"/>
    </source>
</evidence>
<feature type="transmembrane region" description="Helical" evidence="6">
    <location>
        <begin position="6"/>
        <end position="39"/>
    </location>
</feature>
<proteinExistence type="predicted"/>
<dbReference type="RefSeq" id="WP_081174374.1">
    <property type="nucleotide sequence ID" value="NZ_MSPX01000003.1"/>
</dbReference>
<feature type="transmembrane region" description="Helical" evidence="6">
    <location>
        <begin position="415"/>
        <end position="433"/>
    </location>
</feature>
<evidence type="ECO:0000313" key="8">
    <source>
        <dbReference type="EMBL" id="OQP87330.1"/>
    </source>
</evidence>
<evidence type="ECO:0000256" key="3">
    <source>
        <dbReference type="ARBA" id="ARBA00022692"/>
    </source>
</evidence>
<keyword evidence="9" id="KW-1185">Reference proteome</keyword>